<reference evidence="1" key="2">
    <citation type="submission" date="2021-10" db="EMBL/GenBank/DDBJ databases">
        <title>Phylogenomics reveals ancestral predisposition of the termite-cultivated fungus Termitomyces towards a domesticated lifestyle.</title>
        <authorList>
            <person name="Auxier B."/>
            <person name="Grum-Grzhimaylo A."/>
            <person name="Cardenas M.E."/>
            <person name="Lodge J.D."/>
            <person name="Laessoe T."/>
            <person name="Pedersen O."/>
            <person name="Smith M.E."/>
            <person name="Kuyper T.W."/>
            <person name="Franco-Molano E.A."/>
            <person name="Baroni T.J."/>
            <person name="Aanen D.K."/>
        </authorList>
    </citation>
    <scope>NUCLEOTIDE SEQUENCE</scope>
    <source>
        <strain evidence="1">D49</strain>
    </source>
</reference>
<gene>
    <name evidence="1" type="ORF">H0H81_007955</name>
</gene>
<dbReference type="AlphaFoldDB" id="A0A9P7KKE3"/>
<reference evidence="1" key="1">
    <citation type="submission" date="2021-02" db="EMBL/GenBank/DDBJ databases">
        <authorList>
            <person name="Nieuwenhuis M."/>
            <person name="Van De Peppel L.J.J."/>
        </authorList>
    </citation>
    <scope>NUCLEOTIDE SEQUENCE</scope>
    <source>
        <strain evidence="1">D49</strain>
    </source>
</reference>
<organism evidence="1 2">
    <name type="scientific">Sphagnurus paluster</name>
    <dbReference type="NCBI Taxonomy" id="117069"/>
    <lineage>
        <taxon>Eukaryota</taxon>
        <taxon>Fungi</taxon>
        <taxon>Dikarya</taxon>
        <taxon>Basidiomycota</taxon>
        <taxon>Agaricomycotina</taxon>
        <taxon>Agaricomycetes</taxon>
        <taxon>Agaricomycetidae</taxon>
        <taxon>Agaricales</taxon>
        <taxon>Tricholomatineae</taxon>
        <taxon>Lyophyllaceae</taxon>
        <taxon>Sphagnurus</taxon>
    </lineage>
</organism>
<accession>A0A9P7KKE3</accession>
<protein>
    <recommendedName>
        <fullName evidence="3">F-box domain-containing protein</fullName>
    </recommendedName>
</protein>
<evidence type="ECO:0000313" key="2">
    <source>
        <dbReference type="Proteomes" id="UP000717328"/>
    </source>
</evidence>
<proteinExistence type="predicted"/>
<name>A0A9P7KKE3_9AGAR</name>
<dbReference type="OrthoDB" id="2884925at2759"/>
<dbReference type="EMBL" id="JABCKI010000216">
    <property type="protein sequence ID" value="KAG5651645.1"/>
    <property type="molecule type" value="Genomic_DNA"/>
</dbReference>
<sequence>MTGSVRLYIVRSQVTYVALIPDDMRQYQPPNQDSSYDRIVRLIEMAELPSTSAAQRIHILSLTREIESMQDGSIRLWKSRFNALTITVRIPPEVLARIFEVFAAEDHEEWLPTRVFITHVCSHWRLVALHCPAFWSYVNFQSKWNAEMISHSRSAPLIIIARVGGGICNVKQVYNVLSTDFYRVQSLYLHHQPGYKNQANVNNLLLFRQPAPMLEYFNFEASSWKDLPSLSRQLFQGVAPRLRHLEFRYCGVSFHPPILPPGLQTITTLTFVHFPESGKTSIYAVLSMLNELPVLERLVLIDVLAGASSIQLRSVPGVHLPRLNYIKVEQADCTSATTSSGNCEDRDIAI</sequence>
<dbReference type="Proteomes" id="UP000717328">
    <property type="component" value="Unassembled WGS sequence"/>
</dbReference>
<evidence type="ECO:0008006" key="3">
    <source>
        <dbReference type="Google" id="ProtNLM"/>
    </source>
</evidence>
<keyword evidence="2" id="KW-1185">Reference proteome</keyword>
<evidence type="ECO:0000313" key="1">
    <source>
        <dbReference type="EMBL" id="KAG5651645.1"/>
    </source>
</evidence>
<comment type="caution">
    <text evidence="1">The sequence shown here is derived from an EMBL/GenBank/DDBJ whole genome shotgun (WGS) entry which is preliminary data.</text>
</comment>